<gene>
    <name evidence="1" type="ORF">HLB00_08640</name>
</gene>
<dbReference type="PANTHER" id="PTHR38588:SF1">
    <property type="entry name" value="BLL0334 PROTEIN"/>
    <property type="match status" value="1"/>
</dbReference>
<dbReference type="RefSeq" id="WP_171481980.1">
    <property type="nucleotide sequence ID" value="NZ_JABGBP010000323.1"/>
</dbReference>
<sequence>MEFSGKITIKNNKENVAEFLSDINNITPCLPGVYDFQNNGGEIQCKLKLDISAAKISAMSSVTGKMSFLYKAGLDSINIDGSGRIAGSKVKFSISISYESKGEETLLDWKSSFDFGLIVKMMGKDRVNEISRENIDRTMGCITSKLNIQ</sequence>
<dbReference type="InterPro" id="IPR010419">
    <property type="entry name" value="CO_DH_gsu"/>
</dbReference>
<comment type="caution">
    <text evidence="1">The sequence shown here is derived from an EMBL/GenBank/DDBJ whole genome shotgun (WGS) entry which is preliminary data.</text>
</comment>
<evidence type="ECO:0008006" key="3">
    <source>
        <dbReference type="Google" id="ProtNLM"/>
    </source>
</evidence>
<reference evidence="1 2" key="1">
    <citation type="submission" date="2020-05" db="EMBL/GenBank/DDBJ databases">
        <authorList>
            <person name="Zhang R."/>
        </authorList>
    </citation>
    <scope>NUCLEOTIDE SEQUENCE [LARGE SCALE GENOMIC DNA]</scope>
    <source>
        <strain evidence="1 2">DSM 28986</strain>
    </source>
</reference>
<dbReference type="Proteomes" id="UP000546917">
    <property type="component" value="Unassembled WGS sequence"/>
</dbReference>
<accession>A0A7K4FRC5</accession>
<proteinExistence type="predicted"/>
<dbReference type="Pfam" id="PF06240">
    <property type="entry name" value="COXG"/>
    <property type="match status" value="1"/>
</dbReference>
<protein>
    <recommendedName>
        <fullName evidence="3">Carbon monoxide dehydrogenase subunit G</fullName>
    </recommendedName>
</protein>
<organism evidence="1 2">
    <name type="scientific">Ferroplasma acidiphilum</name>
    <dbReference type="NCBI Taxonomy" id="74969"/>
    <lineage>
        <taxon>Archaea</taxon>
        <taxon>Methanobacteriati</taxon>
        <taxon>Thermoplasmatota</taxon>
        <taxon>Thermoplasmata</taxon>
        <taxon>Thermoplasmatales</taxon>
        <taxon>Ferroplasmaceae</taxon>
        <taxon>Ferroplasma</taxon>
    </lineage>
</organism>
<dbReference type="Gene3D" id="3.30.530.20">
    <property type="match status" value="1"/>
</dbReference>
<dbReference type="EMBL" id="JABGBP010000323">
    <property type="protein sequence ID" value="NOL60888.1"/>
    <property type="molecule type" value="Genomic_DNA"/>
</dbReference>
<dbReference type="PANTHER" id="PTHR38588">
    <property type="entry name" value="BLL0334 PROTEIN"/>
    <property type="match status" value="1"/>
</dbReference>
<name>A0A7K4FRC5_9ARCH</name>
<dbReference type="SUPFAM" id="SSF55961">
    <property type="entry name" value="Bet v1-like"/>
    <property type="match status" value="1"/>
</dbReference>
<evidence type="ECO:0000313" key="2">
    <source>
        <dbReference type="Proteomes" id="UP000546917"/>
    </source>
</evidence>
<dbReference type="InterPro" id="IPR023393">
    <property type="entry name" value="START-like_dom_sf"/>
</dbReference>
<dbReference type="AlphaFoldDB" id="A0A7K4FRC5"/>
<evidence type="ECO:0000313" key="1">
    <source>
        <dbReference type="EMBL" id="NOL60888.1"/>
    </source>
</evidence>